<evidence type="ECO:0000256" key="1">
    <source>
        <dbReference type="ARBA" id="ARBA00005352"/>
    </source>
</evidence>
<dbReference type="GO" id="GO:0016192">
    <property type="term" value="P:vesicle-mediated transport"/>
    <property type="evidence" value="ECO:0007669"/>
    <property type="project" value="InterPro"/>
</dbReference>
<accession>A0A899FX71</accession>
<dbReference type="Pfam" id="PF19031">
    <property type="entry name" value="Intu_longin_1"/>
    <property type="match status" value="1"/>
</dbReference>
<feature type="domain" description="CCZ1/INTU/HSP4 first Longin" evidence="3">
    <location>
        <begin position="15"/>
        <end position="131"/>
    </location>
</feature>
<gene>
    <name evidence="4" type="ORF">MERGE_002189</name>
</gene>
<evidence type="ECO:0000256" key="2">
    <source>
        <dbReference type="SAM" id="MobiDB-lite"/>
    </source>
</evidence>
<sequence>MTSINFVSSEKCPLSYLCIFNPSLGISEGSLHNQILFFISETYLSLNDQQRNIGLIQGIMEFSLNFRKKVSNEYIQSKNHVIIVKEVENGWYIAASFFSKFLRKNNIFFPPFTVLFNYLCQAYEQYRLLYGLLNYTLQKDGRKVLESQLNEWWQRWVGNLDVTLNDPSILYSAINMGFITPDFKLKEKINKNMNDLKASNERIIDLIILSVSPIFNYHKHNEGCLYSGDGTISRNTIKILHKWLEYQIKELISKVDIKEKNNQDNFKNNQDKKKKNTSSASDSRVEFNNNSNSSISLLKSSNFFTLSSISANISSYISSIFSRNNLDSASKKQPCSYNCSENSNIFFKYNSTLGNFIYGFIEKHNSDSTLSEKELYIGDNQINQHVNSALNNPKSTIDLDLKALNLDYESNPRYISVSVYYSYPLVYLIALKSQNINTENSEKVFIRNKIFYTNLQCCLEKITVDIETYFAESFENSNSFFWHIIFDPNTQELYTNVPYSKENDEENYSQIEKILSTEDVLHIHSHALSIFDKIKNSKNGNKINDYILKTSKNFWVCYLHVKEKHIILFLKKNQYKGNIIHTTIENIFQEARKYVSKLFNLSDTPI</sequence>
<dbReference type="InterPro" id="IPR043987">
    <property type="entry name" value="CCZ1/INTU/HSP4_longin_1"/>
</dbReference>
<dbReference type="PANTHER" id="PTHR13056:SF0">
    <property type="entry name" value="VACUOLAR FUSION PROTEIN CCZ1 HOMOLOG-RELATED"/>
    <property type="match status" value="1"/>
</dbReference>
<proteinExistence type="inferred from homology"/>
<dbReference type="Proteomes" id="UP000663699">
    <property type="component" value="Chromosome 4"/>
</dbReference>
<dbReference type="AlphaFoldDB" id="A0A899FX71"/>
<dbReference type="PANTHER" id="PTHR13056">
    <property type="entry name" value="VACUOLAR FUSION PROTEIN CCZ1 HOMOLOG-RELATED"/>
    <property type="match status" value="1"/>
</dbReference>
<dbReference type="InterPro" id="IPR013176">
    <property type="entry name" value="Ccz1"/>
</dbReference>
<dbReference type="EMBL" id="CP054535">
    <property type="protein sequence ID" value="QSL64885.1"/>
    <property type="molecule type" value="Genomic_DNA"/>
</dbReference>
<protein>
    <recommendedName>
        <fullName evidence="3">CCZ1/INTU/HSP4 first Longin domain-containing protein</fullName>
    </recommendedName>
</protein>
<dbReference type="GO" id="GO:0035658">
    <property type="term" value="C:Mon1-Ccz1 complex"/>
    <property type="evidence" value="ECO:0007669"/>
    <property type="project" value="InterPro"/>
</dbReference>
<name>A0A899FX71_9ASCO</name>
<evidence type="ECO:0000313" key="5">
    <source>
        <dbReference type="Proteomes" id="UP000663699"/>
    </source>
</evidence>
<comment type="similarity">
    <text evidence="1">Belongs to the CCZ1 family.</text>
</comment>
<dbReference type="OrthoDB" id="240546at2759"/>
<keyword evidence="5" id="KW-1185">Reference proteome</keyword>
<feature type="region of interest" description="Disordered" evidence="2">
    <location>
        <begin position="262"/>
        <end position="287"/>
    </location>
</feature>
<organism evidence="4 5">
    <name type="scientific">Pneumocystis wakefieldiae</name>
    <dbReference type="NCBI Taxonomy" id="38082"/>
    <lineage>
        <taxon>Eukaryota</taxon>
        <taxon>Fungi</taxon>
        <taxon>Dikarya</taxon>
        <taxon>Ascomycota</taxon>
        <taxon>Taphrinomycotina</taxon>
        <taxon>Pneumocystomycetes</taxon>
        <taxon>Pneumocystaceae</taxon>
        <taxon>Pneumocystis</taxon>
    </lineage>
</organism>
<evidence type="ECO:0000259" key="3">
    <source>
        <dbReference type="Pfam" id="PF19031"/>
    </source>
</evidence>
<reference evidence="4" key="1">
    <citation type="submission" date="2020-06" db="EMBL/GenBank/DDBJ databases">
        <title>Genomes of multiple members of Pneumocystis genus reveal paths to human pathogen Pneumocystis jirovecii.</title>
        <authorList>
            <person name="Cisse O.H."/>
            <person name="Ma L."/>
            <person name="Dekker J."/>
            <person name="Khil P."/>
            <person name="Jo J."/>
            <person name="Brenchley J."/>
            <person name="Blair R."/>
            <person name="Pahar B."/>
            <person name="Chabe M."/>
            <person name="Van Rompay K.A."/>
            <person name="Keesler R."/>
            <person name="Sukura A."/>
            <person name="Hirsch V."/>
            <person name="Kutty G."/>
            <person name="Liu Y."/>
            <person name="Peng L."/>
            <person name="Chen J."/>
            <person name="Song J."/>
            <person name="Weissenbacher-Lang C."/>
            <person name="Xu J."/>
            <person name="Upham N.S."/>
            <person name="Stajich J.E."/>
            <person name="Cuomo C.A."/>
            <person name="Cushion M.T."/>
            <person name="Kovacs J.A."/>
        </authorList>
    </citation>
    <scope>NUCLEOTIDE SEQUENCE</scope>
    <source>
        <strain evidence="4">2A</strain>
    </source>
</reference>
<evidence type="ECO:0000313" key="4">
    <source>
        <dbReference type="EMBL" id="QSL64885.1"/>
    </source>
</evidence>